<dbReference type="CDD" id="cd07185">
    <property type="entry name" value="OmpA_C-like"/>
    <property type="match status" value="1"/>
</dbReference>
<proteinExistence type="inferred from homology"/>
<dbReference type="Gene3D" id="3.30.1330.60">
    <property type="entry name" value="OmpA-like domain"/>
    <property type="match status" value="1"/>
</dbReference>
<name>A0ABU3R041_9GAMM</name>
<feature type="transmembrane region" description="Helical" evidence="8">
    <location>
        <begin position="21"/>
        <end position="43"/>
    </location>
</feature>
<evidence type="ECO:0000313" key="11">
    <source>
        <dbReference type="Proteomes" id="UP001257914"/>
    </source>
</evidence>
<sequence length="321" mass="35408">MGRLRRVSELSKHPSQERWMVSYADYMTLMFALFVVLYASAIVKEDSFNVLSESLGKVFQIAGDKGKGSQGEGLLMNQVAQNELLDGNHLLPEKGPKLTTEDLSITESLDKKLGNPLQGLKHDMQMALYQLTENGLAKFELDDDWLTIELNSGMLFASGSATASPAASIILNQIAKVLSSVNNHIEIRGYTDSLAINNEIFTSNWQLSAARAASVTSLLEDFGITQQRLAIKANGSNDPIATNETVEGRAKNRRVVIALSKFGLEHDEVSDDKVKLQQDLTDKVSKMASDEDEIQVIKLPHGGLRITTRKDQERTANDKDQ</sequence>
<evidence type="ECO:0000256" key="7">
    <source>
        <dbReference type="PROSITE-ProRule" id="PRU00473"/>
    </source>
</evidence>
<keyword evidence="6 7" id="KW-0472">Membrane</keyword>
<protein>
    <submittedName>
        <fullName evidence="10">OmpA family protein</fullName>
    </submittedName>
</protein>
<evidence type="ECO:0000313" key="10">
    <source>
        <dbReference type="EMBL" id="MDU0112827.1"/>
    </source>
</evidence>
<comment type="subcellular location">
    <subcellularLocation>
        <location evidence="1">Cell membrane</location>
        <topology evidence="1">Single-pass membrane protein</topology>
    </subcellularLocation>
</comment>
<evidence type="ECO:0000256" key="4">
    <source>
        <dbReference type="ARBA" id="ARBA00022692"/>
    </source>
</evidence>
<dbReference type="EMBL" id="JAWCUA010000007">
    <property type="protein sequence ID" value="MDU0112827.1"/>
    <property type="molecule type" value="Genomic_DNA"/>
</dbReference>
<reference evidence="10 11" key="1">
    <citation type="submission" date="2023-10" db="EMBL/GenBank/DDBJ databases">
        <title>Psychrosphaera aquimaarina strain SW33 isolated from seawater.</title>
        <authorList>
            <person name="Bayburt H."/>
            <person name="Kim J.M."/>
            <person name="Choi B.J."/>
            <person name="Jeon C.O."/>
        </authorList>
    </citation>
    <scope>NUCLEOTIDE SEQUENCE [LARGE SCALE GENOMIC DNA]</scope>
    <source>
        <strain evidence="10 11">KCTC 52743</strain>
    </source>
</reference>
<evidence type="ECO:0000256" key="6">
    <source>
        <dbReference type="ARBA" id="ARBA00023136"/>
    </source>
</evidence>
<evidence type="ECO:0000259" key="9">
    <source>
        <dbReference type="PROSITE" id="PS51123"/>
    </source>
</evidence>
<keyword evidence="5 8" id="KW-1133">Transmembrane helix</keyword>
<comment type="caution">
    <text evidence="10">The sequence shown here is derived from an EMBL/GenBank/DDBJ whole genome shotgun (WGS) entry which is preliminary data.</text>
</comment>
<dbReference type="InterPro" id="IPR050330">
    <property type="entry name" value="Bact_OuterMem_StrucFunc"/>
</dbReference>
<keyword evidence="11" id="KW-1185">Reference proteome</keyword>
<gene>
    <name evidence="10" type="ORF">RT723_07400</name>
</gene>
<evidence type="ECO:0000256" key="5">
    <source>
        <dbReference type="ARBA" id="ARBA00022989"/>
    </source>
</evidence>
<dbReference type="PANTHER" id="PTHR30329">
    <property type="entry name" value="STATOR ELEMENT OF FLAGELLAR MOTOR COMPLEX"/>
    <property type="match status" value="1"/>
</dbReference>
<evidence type="ECO:0000256" key="2">
    <source>
        <dbReference type="ARBA" id="ARBA00008914"/>
    </source>
</evidence>
<dbReference type="Pfam" id="PF13677">
    <property type="entry name" value="MotB_plug"/>
    <property type="match status" value="1"/>
</dbReference>
<dbReference type="InterPro" id="IPR006665">
    <property type="entry name" value="OmpA-like"/>
</dbReference>
<keyword evidence="4 8" id="KW-0812">Transmembrane</keyword>
<dbReference type="InterPro" id="IPR036737">
    <property type="entry name" value="OmpA-like_sf"/>
</dbReference>
<accession>A0ABU3R041</accession>
<comment type="similarity">
    <text evidence="2">Belongs to the MotB family.</text>
</comment>
<evidence type="ECO:0000256" key="3">
    <source>
        <dbReference type="ARBA" id="ARBA00022475"/>
    </source>
</evidence>
<organism evidence="10 11">
    <name type="scientific">Psychrosphaera aquimarina</name>
    <dbReference type="NCBI Taxonomy" id="2044854"/>
    <lineage>
        <taxon>Bacteria</taxon>
        <taxon>Pseudomonadati</taxon>
        <taxon>Pseudomonadota</taxon>
        <taxon>Gammaproteobacteria</taxon>
        <taxon>Alteromonadales</taxon>
        <taxon>Pseudoalteromonadaceae</taxon>
        <taxon>Psychrosphaera</taxon>
    </lineage>
</organism>
<feature type="domain" description="OmpA-like" evidence="9">
    <location>
        <begin position="143"/>
        <end position="263"/>
    </location>
</feature>
<dbReference type="RefSeq" id="WP_315946511.1">
    <property type="nucleotide sequence ID" value="NZ_JAWCUA010000007.1"/>
</dbReference>
<dbReference type="PROSITE" id="PS51123">
    <property type="entry name" value="OMPA_2"/>
    <property type="match status" value="1"/>
</dbReference>
<keyword evidence="3" id="KW-1003">Cell membrane</keyword>
<dbReference type="Pfam" id="PF00691">
    <property type="entry name" value="OmpA"/>
    <property type="match status" value="1"/>
</dbReference>
<dbReference type="InterPro" id="IPR025713">
    <property type="entry name" value="MotB-like_N_dom"/>
</dbReference>
<dbReference type="SUPFAM" id="SSF103088">
    <property type="entry name" value="OmpA-like"/>
    <property type="match status" value="1"/>
</dbReference>
<evidence type="ECO:0000256" key="8">
    <source>
        <dbReference type="SAM" id="Phobius"/>
    </source>
</evidence>
<evidence type="ECO:0000256" key="1">
    <source>
        <dbReference type="ARBA" id="ARBA00004162"/>
    </source>
</evidence>
<dbReference type="PANTHER" id="PTHR30329:SF20">
    <property type="entry name" value="EXPORTED PROTEIN"/>
    <property type="match status" value="1"/>
</dbReference>
<dbReference type="Proteomes" id="UP001257914">
    <property type="component" value="Unassembled WGS sequence"/>
</dbReference>